<dbReference type="GO" id="GO:0034498">
    <property type="term" value="P:early endosome to Golgi transport"/>
    <property type="evidence" value="ECO:0007669"/>
    <property type="project" value="TreeGrafter"/>
</dbReference>
<evidence type="ECO:0000313" key="3">
    <source>
        <dbReference type="EMBL" id="KAK7057328.1"/>
    </source>
</evidence>
<dbReference type="GO" id="GO:1990071">
    <property type="term" value="C:TRAPPII protein complex"/>
    <property type="evidence" value="ECO:0007669"/>
    <property type="project" value="InterPro"/>
</dbReference>
<keyword evidence="4" id="KW-1185">Reference proteome</keyword>
<evidence type="ECO:0000259" key="2">
    <source>
        <dbReference type="Pfam" id="PF23036"/>
    </source>
</evidence>
<feature type="region of interest" description="Disordered" evidence="1">
    <location>
        <begin position="1"/>
        <end position="56"/>
    </location>
</feature>
<sequence>MLPTSAPTPHLPPMGPPPPYSVAASDPPPAYTPAHLHHDPPPPYSAGEFFARPRSDNRPFDADLETYKTTIKRQVKNWYAVVSSRKNQEWLILHVVRPDARTHGGNFFQLKGSVLDKLKGDFNTDRTDRCVQLAWNAGSQNPAVWAEFLNKLKDGLLSSFVSAISQREDEVKRSESQRQMPGWNFCTFFTLKVRSLVVVRVHALVHYDELEASFYQVLKEKNLSWFGSLITPTPNDDSSPLLSISK</sequence>
<dbReference type="GO" id="GO:0005829">
    <property type="term" value="C:cytosol"/>
    <property type="evidence" value="ECO:0007669"/>
    <property type="project" value="GOC"/>
</dbReference>
<dbReference type="Proteomes" id="UP001362999">
    <property type="component" value="Unassembled WGS sequence"/>
</dbReference>
<protein>
    <recommendedName>
        <fullName evidence="2">TRAPPC10/Trs130 N-terminal domain-containing protein</fullName>
    </recommendedName>
</protein>
<reference evidence="3 4" key="1">
    <citation type="journal article" date="2024" name="J Genomics">
        <title>Draft genome sequencing and assembly of Favolaschia claudopus CIRM-BRFM 2984 isolated from oak limbs.</title>
        <authorList>
            <person name="Navarro D."/>
            <person name="Drula E."/>
            <person name="Chaduli D."/>
            <person name="Cazenave R."/>
            <person name="Ahrendt S."/>
            <person name="Wang J."/>
            <person name="Lipzen A."/>
            <person name="Daum C."/>
            <person name="Barry K."/>
            <person name="Grigoriev I.V."/>
            <person name="Favel A."/>
            <person name="Rosso M.N."/>
            <person name="Martin F."/>
        </authorList>
    </citation>
    <scope>NUCLEOTIDE SEQUENCE [LARGE SCALE GENOMIC DNA]</scope>
    <source>
        <strain evidence="3 4">CIRM-BRFM 2984</strain>
    </source>
</reference>
<accession>A0AAW0DY98</accession>
<dbReference type="InterPro" id="IPR045126">
    <property type="entry name" value="TRAPPC10/Trs130"/>
</dbReference>
<name>A0AAW0DY98_9AGAR</name>
<dbReference type="PANTHER" id="PTHR13251:SF3">
    <property type="entry name" value="TRAFFICKING PROTEIN PARTICLE COMPLEX SUBUNIT 10"/>
    <property type="match status" value="1"/>
</dbReference>
<organism evidence="3 4">
    <name type="scientific">Favolaschia claudopus</name>
    <dbReference type="NCBI Taxonomy" id="2862362"/>
    <lineage>
        <taxon>Eukaryota</taxon>
        <taxon>Fungi</taxon>
        <taxon>Dikarya</taxon>
        <taxon>Basidiomycota</taxon>
        <taxon>Agaricomycotina</taxon>
        <taxon>Agaricomycetes</taxon>
        <taxon>Agaricomycetidae</taxon>
        <taxon>Agaricales</taxon>
        <taxon>Marasmiineae</taxon>
        <taxon>Mycenaceae</taxon>
        <taxon>Favolaschia</taxon>
    </lineage>
</organism>
<comment type="caution">
    <text evidence="3">The sequence shown here is derived from an EMBL/GenBank/DDBJ whole genome shotgun (WGS) entry which is preliminary data.</text>
</comment>
<feature type="compositionally biased region" description="Pro residues" evidence="1">
    <location>
        <begin position="9"/>
        <end position="31"/>
    </location>
</feature>
<dbReference type="EMBL" id="JAWWNJ010000004">
    <property type="protein sequence ID" value="KAK7057328.1"/>
    <property type="molecule type" value="Genomic_DNA"/>
</dbReference>
<gene>
    <name evidence="3" type="ORF">R3P38DRAFT_3168842</name>
</gene>
<dbReference type="AlphaFoldDB" id="A0AAW0DY98"/>
<proteinExistence type="predicted"/>
<feature type="domain" description="TRAPPC10/Trs130 N-terminal" evidence="2">
    <location>
        <begin position="63"/>
        <end position="244"/>
    </location>
</feature>
<dbReference type="PANTHER" id="PTHR13251">
    <property type="entry name" value="EPILEPSY HOLOPROSENCEPHALY CANDIDATE 1/TMEM1"/>
    <property type="match status" value="1"/>
</dbReference>
<dbReference type="GO" id="GO:0006891">
    <property type="term" value="P:intra-Golgi vesicle-mediated transport"/>
    <property type="evidence" value="ECO:0007669"/>
    <property type="project" value="TreeGrafter"/>
</dbReference>
<evidence type="ECO:0000256" key="1">
    <source>
        <dbReference type="SAM" id="MobiDB-lite"/>
    </source>
</evidence>
<evidence type="ECO:0000313" key="4">
    <source>
        <dbReference type="Proteomes" id="UP001362999"/>
    </source>
</evidence>
<dbReference type="InterPro" id="IPR056913">
    <property type="entry name" value="TRAPPC10/Trs130_N"/>
</dbReference>
<dbReference type="Pfam" id="PF23036">
    <property type="entry name" value="TRAPPC10_1st"/>
    <property type="match status" value="1"/>
</dbReference>